<accession>A0A0K1PJJ2</accession>
<keyword evidence="2" id="KW-1185">Reference proteome</keyword>
<protein>
    <submittedName>
        <fullName evidence="1">Uncharacterized protein</fullName>
    </submittedName>
</protein>
<dbReference type="AlphaFoldDB" id="A0A0K1PJJ2"/>
<proteinExistence type="predicted"/>
<organism evidence="1 2">
    <name type="scientific">Labilithrix luteola</name>
    <dbReference type="NCBI Taxonomy" id="1391654"/>
    <lineage>
        <taxon>Bacteria</taxon>
        <taxon>Pseudomonadati</taxon>
        <taxon>Myxococcota</taxon>
        <taxon>Polyangia</taxon>
        <taxon>Polyangiales</taxon>
        <taxon>Labilitrichaceae</taxon>
        <taxon>Labilithrix</taxon>
    </lineage>
</organism>
<evidence type="ECO:0000313" key="1">
    <source>
        <dbReference type="EMBL" id="AKU93581.1"/>
    </source>
</evidence>
<evidence type="ECO:0000313" key="2">
    <source>
        <dbReference type="Proteomes" id="UP000064967"/>
    </source>
</evidence>
<reference evidence="1 2" key="1">
    <citation type="submission" date="2015-08" db="EMBL/GenBank/DDBJ databases">
        <authorList>
            <person name="Babu N.S."/>
            <person name="Beckwith C.J."/>
            <person name="Beseler K.G."/>
            <person name="Brison A."/>
            <person name="Carone J.V."/>
            <person name="Caskin T.P."/>
            <person name="Diamond M."/>
            <person name="Durham M.E."/>
            <person name="Foxe J.M."/>
            <person name="Go M."/>
            <person name="Henderson B.A."/>
            <person name="Jones I.B."/>
            <person name="McGettigan J.A."/>
            <person name="Micheletti S.J."/>
            <person name="Nasrallah M.E."/>
            <person name="Ortiz D."/>
            <person name="Piller C.R."/>
            <person name="Privatt S.R."/>
            <person name="Schneider S.L."/>
            <person name="Sharp S."/>
            <person name="Smith T.C."/>
            <person name="Stanton J.D."/>
            <person name="Ullery H.E."/>
            <person name="Wilson R.J."/>
            <person name="Serrano M.G."/>
            <person name="Buck G."/>
            <person name="Lee V."/>
            <person name="Wang Y."/>
            <person name="Carvalho R."/>
            <person name="Voegtly L."/>
            <person name="Shi R."/>
            <person name="Duckworth R."/>
            <person name="Johnson A."/>
            <person name="Loviza R."/>
            <person name="Walstead R."/>
            <person name="Shah Z."/>
            <person name="Kiflezghi M."/>
            <person name="Wade K."/>
            <person name="Ball S.L."/>
            <person name="Bradley K.W."/>
            <person name="Asai D.J."/>
            <person name="Bowman C.A."/>
            <person name="Russell D.A."/>
            <person name="Pope W.H."/>
            <person name="Jacobs-Sera D."/>
            <person name="Hendrix R.W."/>
            <person name="Hatfull G.F."/>
        </authorList>
    </citation>
    <scope>NUCLEOTIDE SEQUENCE [LARGE SCALE GENOMIC DNA]</scope>
    <source>
        <strain evidence="1 2">DSM 27648</strain>
    </source>
</reference>
<dbReference type="EMBL" id="CP012333">
    <property type="protein sequence ID" value="AKU93581.1"/>
    <property type="molecule type" value="Genomic_DNA"/>
</dbReference>
<sequence length="37" mass="4654">MHARSLVSRVHCLFCFRCFDRRLWLLQRERLGERSEF</sequence>
<dbReference type="STRING" id="1391654.AKJ09_00245"/>
<dbReference type="KEGG" id="llu:AKJ09_00245"/>
<name>A0A0K1PJJ2_9BACT</name>
<gene>
    <name evidence="1" type="ORF">AKJ09_00245</name>
</gene>
<dbReference type="Proteomes" id="UP000064967">
    <property type="component" value="Chromosome"/>
</dbReference>